<reference evidence="2" key="1">
    <citation type="submission" date="2020-12" db="EMBL/GenBank/DDBJ databases">
        <title>Metabolic potential, ecology and presence of endohyphal bacteria is reflected in genomic diversity of Mucoromycotina.</title>
        <authorList>
            <person name="Muszewska A."/>
            <person name="Okrasinska A."/>
            <person name="Steczkiewicz K."/>
            <person name="Drgas O."/>
            <person name="Orlowska M."/>
            <person name="Perlinska-Lenart U."/>
            <person name="Aleksandrzak-Piekarczyk T."/>
            <person name="Szatraj K."/>
            <person name="Zielenkiewicz U."/>
            <person name="Pilsyk S."/>
            <person name="Malc E."/>
            <person name="Mieczkowski P."/>
            <person name="Kruszewska J.S."/>
            <person name="Biernat P."/>
            <person name="Pawlowska J."/>
        </authorList>
    </citation>
    <scope>NUCLEOTIDE SEQUENCE</scope>
    <source>
        <strain evidence="2">WA0000051536</strain>
    </source>
</reference>
<feature type="region of interest" description="Disordered" evidence="1">
    <location>
        <begin position="192"/>
        <end position="220"/>
    </location>
</feature>
<dbReference type="AlphaFoldDB" id="A0A8H7Q0D7"/>
<feature type="compositionally biased region" description="Polar residues" evidence="1">
    <location>
        <begin position="384"/>
        <end position="403"/>
    </location>
</feature>
<organism evidence="2 3">
    <name type="scientific">Umbelopsis vinacea</name>
    <dbReference type="NCBI Taxonomy" id="44442"/>
    <lineage>
        <taxon>Eukaryota</taxon>
        <taxon>Fungi</taxon>
        <taxon>Fungi incertae sedis</taxon>
        <taxon>Mucoromycota</taxon>
        <taxon>Mucoromycotina</taxon>
        <taxon>Umbelopsidomycetes</taxon>
        <taxon>Umbelopsidales</taxon>
        <taxon>Umbelopsidaceae</taxon>
        <taxon>Umbelopsis</taxon>
    </lineage>
</organism>
<evidence type="ECO:0000313" key="3">
    <source>
        <dbReference type="Proteomes" id="UP000612746"/>
    </source>
</evidence>
<feature type="region of interest" description="Disordered" evidence="1">
    <location>
        <begin position="241"/>
        <end position="508"/>
    </location>
</feature>
<feature type="compositionally biased region" description="Polar residues" evidence="1">
    <location>
        <begin position="207"/>
        <end position="220"/>
    </location>
</feature>
<feature type="compositionally biased region" description="Low complexity" evidence="1">
    <location>
        <begin position="359"/>
        <end position="370"/>
    </location>
</feature>
<feature type="compositionally biased region" description="Basic and acidic residues" evidence="1">
    <location>
        <begin position="192"/>
        <end position="201"/>
    </location>
</feature>
<keyword evidence="3" id="KW-1185">Reference proteome</keyword>
<evidence type="ECO:0000256" key="1">
    <source>
        <dbReference type="SAM" id="MobiDB-lite"/>
    </source>
</evidence>
<feature type="compositionally biased region" description="Polar residues" evidence="1">
    <location>
        <begin position="423"/>
        <end position="435"/>
    </location>
</feature>
<sequence length="508" mass="55103">MANKAYDQTLNRAESDVRGWLDGLEDLQNNHHPYTAAMSQNITGNGAIQSDRNGEKFIRRPQSAASISSQDSINLDDIIRSNDTIDIQETGLMPYLEDLDIDDANDEFWKMDEALTNLHISKNHPMQSVKAASKITQPHPSLKMLSDNINASSKHLDPLSSDLDDTSSESSLNNQAIDSFDVDNYWSESLKDEADRKRSTDGHLGISRNSTFSKSNDSLSSENTILAKNALYASSISRRQTGGIHNNIPIGGRSPSQSSENSYTSQSTMPASGTAQTSPTSLRPCQSNSSSYRPSSRLSDYSVQSYGSASGLPRPKPTTNDKLVGSKSFSARSSIIAAKKSSGMKEPNMLPRMPSRPASSMNTSGSSNTSKLAKRASHIPAPSKTRTTPIPQKTLSSYSNGRDSPSRMSPKPPAPPVPKLPHGTSSLRMTSNTSRSSKESPNAYPLSRGTSQVGSTRPFPTPKQPTKSPNSQFLNDSQPREPASMLPRRSMTPNAARSPSRIGVMRKP</sequence>
<dbReference type="OrthoDB" id="2290647at2759"/>
<gene>
    <name evidence="2" type="ORF">INT44_005714</name>
</gene>
<proteinExistence type="predicted"/>
<accession>A0A8H7Q0D7</accession>
<comment type="caution">
    <text evidence="2">The sequence shown here is derived from an EMBL/GenBank/DDBJ whole genome shotgun (WGS) entry which is preliminary data.</text>
</comment>
<feature type="compositionally biased region" description="Polar residues" evidence="1">
    <location>
        <begin position="269"/>
        <end position="286"/>
    </location>
</feature>
<feature type="compositionally biased region" description="Low complexity" evidence="1">
    <location>
        <begin position="287"/>
        <end position="302"/>
    </location>
</feature>
<feature type="compositionally biased region" description="Pro residues" evidence="1">
    <location>
        <begin position="410"/>
        <end position="419"/>
    </location>
</feature>
<protein>
    <submittedName>
        <fullName evidence="2">Uncharacterized protein</fullName>
    </submittedName>
</protein>
<feature type="compositionally biased region" description="Polar residues" evidence="1">
    <location>
        <begin position="464"/>
        <end position="477"/>
    </location>
</feature>
<feature type="compositionally biased region" description="Low complexity" evidence="1">
    <location>
        <begin position="326"/>
        <end position="341"/>
    </location>
</feature>
<dbReference type="Proteomes" id="UP000612746">
    <property type="component" value="Unassembled WGS sequence"/>
</dbReference>
<feature type="compositionally biased region" description="Low complexity" evidence="1">
    <location>
        <begin position="254"/>
        <end position="268"/>
    </location>
</feature>
<dbReference type="EMBL" id="JAEPRA010000007">
    <property type="protein sequence ID" value="KAG2182734.1"/>
    <property type="molecule type" value="Genomic_DNA"/>
</dbReference>
<name>A0A8H7Q0D7_9FUNG</name>
<evidence type="ECO:0000313" key="2">
    <source>
        <dbReference type="EMBL" id="KAG2182734.1"/>
    </source>
</evidence>